<keyword evidence="4" id="KW-0812">Transmembrane</keyword>
<dbReference type="InterPro" id="IPR004089">
    <property type="entry name" value="MCPsignal_dom"/>
</dbReference>
<dbReference type="GO" id="GO:0004888">
    <property type="term" value="F:transmembrane signaling receptor activity"/>
    <property type="evidence" value="ECO:0007669"/>
    <property type="project" value="InterPro"/>
</dbReference>
<dbReference type="InterPro" id="IPR004090">
    <property type="entry name" value="Chemotax_Me-accpt_rcpt"/>
</dbReference>
<dbReference type="Pfam" id="PF14827">
    <property type="entry name" value="dCache_3"/>
    <property type="match status" value="1"/>
</dbReference>
<comment type="caution">
    <text evidence="7">The sequence shown here is derived from an EMBL/GenBank/DDBJ whole genome shotgun (WGS) entry which is preliminary data.</text>
</comment>
<accession>K9GQJ1</accession>
<keyword evidence="1 3" id="KW-0807">Transducer</keyword>
<dbReference type="InterPro" id="IPR029151">
    <property type="entry name" value="Sensor-like_sf"/>
</dbReference>
<feature type="transmembrane region" description="Helical" evidence="4">
    <location>
        <begin position="285"/>
        <end position="303"/>
    </location>
</feature>
<dbReference type="SMART" id="SM00283">
    <property type="entry name" value="MA"/>
    <property type="match status" value="1"/>
</dbReference>
<dbReference type="PRINTS" id="PR00260">
    <property type="entry name" value="CHEMTRNSDUCR"/>
</dbReference>
<feature type="domain" description="HAMP" evidence="6">
    <location>
        <begin position="304"/>
        <end position="357"/>
    </location>
</feature>
<evidence type="ECO:0000259" key="5">
    <source>
        <dbReference type="PROSITE" id="PS50111"/>
    </source>
</evidence>
<name>K9GQJ1_9PROT</name>
<sequence length="778" mass="81557">MKINILARIGIAMVLLSGLTAAAVAVPSLMSADELISRSLQRQLNQGYQKMMAGIEAEALRAVSMGALVAGLPPVKQAMAEGDRAALSDLFLPGYDRLREDWDVRQFQFHEPPATSLLRVHKPEKFGDDLSGFRKTVVEANADSRPVTGLEKGVAGLGVRGVAPVTDNGRHLGTVEFGTSFGPAFFERFTETTNLHVALHTVAEGGGFDTFASTIDGGGLLEPAALAEALDGEPVLSRMDTAGGAVGVYAHAVTDFSGRPIGVAEIVMDATPYTAQLSDARSRTVLTALGAVLVASVLGFLIARSIAGPVGRMTGAMGAIVDGRYDVDIPAQARGDEIGAMARALEGLRTHARDVAESEAAQGDRVRELAEREQAVRRETESHLAGVVEAAIQSNEAMIVLAHMMEEISGAAQQSQAMASAVEELVASVREISGNSDTAADGAREAEGAANDGLSASHHAVSTMESIFGAVSDAAKTVDSLAKASEQIGVIVQEIEDIADQTNLLALNATIEAARAGDAGKGFAVVAGEVKTLASQTGRATEDIRARIEALRTEMDSIVHAMESGAKAVEDGRGAVNNLGDRLQSIAGSVNGVNGKIGEIAAILSQQTAAASEVSRGTNAIADTARRNDEEIGEVLAAMDRAAAVLNERVGEFAKVGSALAIVQVAKNDHVVFKKKIIDSVIGRGKWAVKDVPDHHACRLGKWYDGVQDPAVREQDAFKRIEKPHARVHAAGIAALKAAADNERETALKHVHEMNDASHQVLDLLNELAEGLRKTTAA</sequence>
<dbReference type="InterPro" id="IPR003660">
    <property type="entry name" value="HAMP_dom"/>
</dbReference>
<dbReference type="Pfam" id="PF00672">
    <property type="entry name" value="HAMP"/>
    <property type="match status" value="1"/>
</dbReference>
<dbReference type="InterPro" id="IPR029150">
    <property type="entry name" value="dCache_3"/>
</dbReference>
<dbReference type="Gene3D" id="1.10.287.950">
    <property type="entry name" value="Methyl-accepting chemotaxis protein"/>
    <property type="match status" value="1"/>
</dbReference>
<dbReference type="PATRIC" id="fig|1238182.3.peg.3450"/>
<dbReference type="eggNOG" id="COG0840">
    <property type="taxonomic scope" value="Bacteria"/>
</dbReference>
<evidence type="ECO:0000256" key="1">
    <source>
        <dbReference type="ARBA" id="ARBA00023224"/>
    </source>
</evidence>
<dbReference type="SUPFAM" id="SSF103190">
    <property type="entry name" value="Sensory domain-like"/>
    <property type="match status" value="1"/>
</dbReference>
<evidence type="ECO:0000313" key="7">
    <source>
        <dbReference type="EMBL" id="EKV28235.1"/>
    </source>
</evidence>
<dbReference type="RefSeq" id="WP_009541892.1">
    <property type="nucleotide sequence ID" value="NZ_ANHY01000017.1"/>
</dbReference>
<dbReference type="Gene3D" id="6.10.340.10">
    <property type="match status" value="1"/>
</dbReference>
<protein>
    <submittedName>
        <fullName evidence="7">Methyl-accepting chemotaxis protein</fullName>
    </submittedName>
</protein>
<dbReference type="OrthoDB" id="1776073at2"/>
<keyword evidence="4" id="KW-1133">Transmembrane helix</keyword>
<dbReference type="Gene3D" id="1.20.120.30">
    <property type="entry name" value="Aspartate receptor, ligand-binding domain"/>
    <property type="match status" value="1"/>
</dbReference>
<dbReference type="EMBL" id="ANHY01000017">
    <property type="protein sequence ID" value="EKV28235.1"/>
    <property type="molecule type" value="Genomic_DNA"/>
</dbReference>
<dbReference type="PANTHER" id="PTHR32089">
    <property type="entry name" value="METHYL-ACCEPTING CHEMOTAXIS PROTEIN MCPB"/>
    <property type="match status" value="1"/>
</dbReference>
<evidence type="ECO:0000256" key="2">
    <source>
        <dbReference type="ARBA" id="ARBA00029447"/>
    </source>
</evidence>
<dbReference type="CDD" id="cd06225">
    <property type="entry name" value="HAMP"/>
    <property type="match status" value="1"/>
</dbReference>
<dbReference type="GO" id="GO:0016020">
    <property type="term" value="C:membrane"/>
    <property type="evidence" value="ECO:0007669"/>
    <property type="project" value="InterPro"/>
</dbReference>
<proteinExistence type="inferred from homology"/>
<dbReference type="GO" id="GO:0007165">
    <property type="term" value="P:signal transduction"/>
    <property type="evidence" value="ECO:0007669"/>
    <property type="project" value="UniProtKB-KW"/>
</dbReference>
<gene>
    <name evidence="7" type="ORF">C882_1236</name>
</gene>
<dbReference type="PROSITE" id="PS50885">
    <property type="entry name" value="HAMP"/>
    <property type="match status" value="1"/>
</dbReference>
<dbReference type="Pfam" id="PF00015">
    <property type="entry name" value="MCPsignal"/>
    <property type="match status" value="1"/>
</dbReference>
<dbReference type="SMART" id="SM00304">
    <property type="entry name" value="HAMP"/>
    <property type="match status" value="2"/>
</dbReference>
<keyword evidence="4" id="KW-0472">Membrane</keyword>
<dbReference type="SUPFAM" id="SSF58104">
    <property type="entry name" value="Methyl-accepting chemotaxis protein (MCP) signaling domain"/>
    <property type="match status" value="1"/>
</dbReference>
<evidence type="ECO:0000313" key="8">
    <source>
        <dbReference type="Proteomes" id="UP000009881"/>
    </source>
</evidence>
<dbReference type="GO" id="GO:0006935">
    <property type="term" value="P:chemotaxis"/>
    <property type="evidence" value="ECO:0007669"/>
    <property type="project" value="InterPro"/>
</dbReference>
<evidence type="ECO:0000256" key="4">
    <source>
        <dbReference type="SAM" id="Phobius"/>
    </source>
</evidence>
<reference evidence="7 8" key="1">
    <citation type="journal article" date="2013" name="Genome Announc.">
        <title>Draft Genome Sequence of an Alphaproteobacterium, Caenispirillum salinarum AK4(T), Isolated from a Solar Saltern.</title>
        <authorList>
            <person name="Khatri I."/>
            <person name="Singh A."/>
            <person name="Korpole S."/>
            <person name="Pinnaka A.K."/>
            <person name="Subramanian S."/>
        </authorList>
    </citation>
    <scope>NUCLEOTIDE SEQUENCE [LARGE SCALE GENOMIC DNA]</scope>
    <source>
        <strain evidence="7 8">AK4</strain>
    </source>
</reference>
<feature type="domain" description="Methyl-accepting transducer" evidence="5">
    <location>
        <begin position="386"/>
        <end position="622"/>
    </location>
</feature>
<organism evidence="7 8">
    <name type="scientific">Caenispirillum salinarum AK4</name>
    <dbReference type="NCBI Taxonomy" id="1238182"/>
    <lineage>
        <taxon>Bacteria</taxon>
        <taxon>Pseudomonadati</taxon>
        <taxon>Pseudomonadota</taxon>
        <taxon>Alphaproteobacteria</taxon>
        <taxon>Rhodospirillales</taxon>
        <taxon>Novispirillaceae</taxon>
        <taxon>Caenispirillum</taxon>
    </lineage>
</organism>
<dbReference type="Gene3D" id="3.30.450.20">
    <property type="entry name" value="PAS domain"/>
    <property type="match status" value="1"/>
</dbReference>
<evidence type="ECO:0000256" key="3">
    <source>
        <dbReference type="PROSITE-ProRule" id="PRU00284"/>
    </source>
</evidence>
<dbReference type="CDD" id="cd11386">
    <property type="entry name" value="MCP_signal"/>
    <property type="match status" value="1"/>
</dbReference>
<dbReference type="InterPro" id="IPR025991">
    <property type="entry name" value="Chemoreceptor_zinc-bind_dom"/>
</dbReference>
<keyword evidence="8" id="KW-1185">Reference proteome</keyword>
<dbReference type="STRING" id="1238182.C882_1236"/>
<dbReference type="Pfam" id="PF13682">
    <property type="entry name" value="CZB"/>
    <property type="match status" value="1"/>
</dbReference>
<dbReference type="AlphaFoldDB" id="K9GQJ1"/>
<dbReference type="Proteomes" id="UP000009881">
    <property type="component" value="Unassembled WGS sequence"/>
</dbReference>
<dbReference type="PROSITE" id="PS50111">
    <property type="entry name" value="CHEMOTAXIS_TRANSDUC_2"/>
    <property type="match status" value="1"/>
</dbReference>
<dbReference type="PANTHER" id="PTHR32089:SF112">
    <property type="entry name" value="LYSOZYME-LIKE PROTEIN-RELATED"/>
    <property type="match status" value="1"/>
</dbReference>
<evidence type="ECO:0000259" key="6">
    <source>
        <dbReference type="PROSITE" id="PS50885"/>
    </source>
</evidence>
<comment type="similarity">
    <text evidence="2">Belongs to the methyl-accepting chemotaxis (MCP) protein family.</text>
</comment>